<proteinExistence type="predicted"/>
<comment type="caution">
    <text evidence="2">The sequence shown here is derived from an EMBL/GenBank/DDBJ whole genome shotgun (WGS) entry which is preliminary data.</text>
</comment>
<evidence type="ECO:0000256" key="1">
    <source>
        <dbReference type="SAM" id="MobiDB-lite"/>
    </source>
</evidence>
<name>A0A1X0NMY4_9TRYP</name>
<gene>
    <name evidence="2" type="ORF">TM35_000311470</name>
</gene>
<dbReference type="Proteomes" id="UP000192257">
    <property type="component" value="Unassembled WGS sequence"/>
</dbReference>
<dbReference type="RefSeq" id="XP_028880027.1">
    <property type="nucleotide sequence ID" value="XM_029028628.1"/>
</dbReference>
<reference evidence="2 3" key="1">
    <citation type="submission" date="2017-03" db="EMBL/GenBank/DDBJ databases">
        <title>An alternative strategy for trypanosome survival in the mammalian bloodstream revealed through genome and transcriptome analysis of the ubiquitous bovine parasite Trypanosoma (Megatrypanum) theileri.</title>
        <authorList>
            <person name="Kelly S."/>
            <person name="Ivens A."/>
            <person name="Mott A."/>
            <person name="O'Neill E."/>
            <person name="Emms D."/>
            <person name="Macleod O."/>
            <person name="Voorheis P."/>
            <person name="Matthews J."/>
            <person name="Matthews K."/>
            <person name="Carrington M."/>
        </authorList>
    </citation>
    <scope>NUCLEOTIDE SEQUENCE [LARGE SCALE GENOMIC DNA]</scope>
    <source>
        <strain evidence="2">Edinburgh</strain>
    </source>
</reference>
<organism evidence="2 3">
    <name type="scientific">Trypanosoma theileri</name>
    <dbReference type="NCBI Taxonomy" id="67003"/>
    <lineage>
        <taxon>Eukaryota</taxon>
        <taxon>Discoba</taxon>
        <taxon>Euglenozoa</taxon>
        <taxon>Kinetoplastea</taxon>
        <taxon>Metakinetoplastina</taxon>
        <taxon>Trypanosomatida</taxon>
        <taxon>Trypanosomatidae</taxon>
        <taxon>Trypanosoma</taxon>
    </lineage>
</organism>
<feature type="region of interest" description="Disordered" evidence="1">
    <location>
        <begin position="23"/>
        <end position="47"/>
    </location>
</feature>
<protein>
    <submittedName>
        <fullName evidence="2">Uncharacterized protein</fullName>
    </submittedName>
</protein>
<dbReference type="EMBL" id="NBCO01000031">
    <property type="protein sequence ID" value="ORC85961.1"/>
    <property type="molecule type" value="Genomic_DNA"/>
</dbReference>
<feature type="compositionally biased region" description="Basic and acidic residues" evidence="1">
    <location>
        <begin position="96"/>
        <end position="109"/>
    </location>
</feature>
<feature type="region of interest" description="Disordered" evidence="1">
    <location>
        <begin position="90"/>
        <end position="109"/>
    </location>
</feature>
<evidence type="ECO:0000313" key="2">
    <source>
        <dbReference type="EMBL" id="ORC85961.1"/>
    </source>
</evidence>
<evidence type="ECO:0000313" key="3">
    <source>
        <dbReference type="Proteomes" id="UP000192257"/>
    </source>
</evidence>
<accession>A0A1X0NMY4</accession>
<dbReference type="GeneID" id="39988408"/>
<dbReference type="VEuPathDB" id="TriTrypDB:TM35_000311470"/>
<keyword evidence="3" id="KW-1185">Reference proteome</keyword>
<dbReference type="AlphaFoldDB" id="A0A1X0NMY4"/>
<sequence length="109" mass="12276">MPRFPAKMFINLFLSFGAPPGGPHRQVGWRGARNPERGINHKRQEKKRDKLGFSASYASPFLLKTHFFFGANVYFRSALLRSFGGPLGRDVFPHWPSKEGNEADKGAIT</sequence>